<dbReference type="PROSITE" id="PS51278">
    <property type="entry name" value="GATASE_TYPE_2"/>
    <property type="match status" value="1"/>
</dbReference>
<evidence type="ECO:0000256" key="1">
    <source>
        <dbReference type="ARBA" id="ARBA00001917"/>
    </source>
</evidence>
<keyword evidence="13" id="KW-0314">Glutamate biosynthesis</keyword>
<dbReference type="Proteomes" id="UP000295375">
    <property type="component" value="Unassembled WGS sequence"/>
</dbReference>
<evidence type="ECO:0000256" key="17">
    <source>
        <dbReference type="ARBA" id="ARBA00072108"/>
    </source>
</evidence>
<keyword evidence="8" id="KW-0479">Metal-binding</keyword>
<dbReference type="InterPro" id="IPR029055">
    <property type="entry name" value="Ntn_hydrolases_N"/>
</dbReference>
<evidence type="ECO:0000313" key="20">
    <source>
        <dbReference type="EMBL" id="TDQ44541.1"/>
    </source>
</evidence>
<dbReference type="InterPro" id="IPR050711">
    <property type="entry name" value="ET-N_metabolism_enzyme"/>
</dbReference>
<dbReference type="GO" id="GO:0046872">
    <property type="term" value="F:metal ion binding"/>
    <property type="evidence" value="ECO:0007669"/>
    <property type="project" value="UniProtKB-KW"/>
</dbReference>
<dbReference type="FunFam" id="3.60.20.10:FF:000001">
    <property type="entry name" value="Glutamate synthase, large subunit"/>
    <property type="match status" value="1"/>
</dbReference>
<dbReference type="GO" id="GO:0004355">
    <property type="term" value="F:glutamate synthase (NADPH) activity"/>
    <property type="evidence" value="ECO:0007669"/>
    <property type="project" value="UniProtKB-EC"/>
</dbReference>
<evidence type="ECO:0000256" key="16">
    <source>
        <dbReference type="ARBA" id="ARBA00048151"/>
    </source>
</evidence>
<dbReference type="Gene3D" id="2.160.20.60">
    <property type="entry name" value="Glutamate synthase, alpha subunit, C-terminal domain"/>
    <property type="match status" value="1"/>
</dbReference>
<keyword evidence="12" id="KW-0411">Iron-sulfur</keyword>
<comment type="pathway">
    <text evidence="15">Amino-acid biosynthesis; L-glutamate biosynthesis via GLT pathway; L-glutamate from 2-oxoglutarate and L-glutamine (NADP(+) route): step 1/1.</text>
</comment>
<proteinExistence type="inferred from homology"/>
<evidence type="ECO:0000256" key="4">
    <source>
        <dbReference type="ARBA" id="ARBA00012079"/>
    </source>
</evidence>
<dbReference type="SUPFAM" id="SSF69336">
    <property type="entry name" value="Alpha subunit of glutamate synthase, C-terminal domain"/>
    <property type="match status" value="1"/>
</dbReference>
<dbReference type="CDD" id="cd00713">
    <property type="entry name" value="GltS"/>
    <property type="match status" value="1"/>
</dbReference>
<dbReference type="RefSeq" id="WP_133593187.1">
    <property type="nucleotide sequence ID" value="NZ_CP037953.1"/>
</dbReference>
<dbReference type="Pfam" id="PF01493">
    <property type="entry name" value="GXGXG"/>
    <property type="match status" value="1"/>
</dbReference>
<dbReference type="GO" id="GO:0051538">
    <property type="term" value="F:3 iron, 4 sulfur cluster binding"/>
    <property type="evidence" value="ECO:0007669"/>
    <property type="project" value="UniProtKB-KW"/>
</dbReference>
<dbReference type="SUPFAM" id="SSF51395">
    <property type="entry name" value="FMN-linked oxidoreductases"/>
    <property type="match status" value="1"/>
</dbReference>
<reference evidence="20 21" key="1">
    <citation type="submission" date="2019-03" db="EMBL/GenBank/DDBJ databases">
        <title>Genomic Encyclopedia of Type Strains, Phase IV (KMG-IV): sequencing the most valuable type-strain genomes for metagenomic binning, comparative biology and taxonomic classification.</title>
        <authorList>
            <person name="Goeker M."/>
        </authorList>
    </citation>
    <scope>NUCLEOTIDE SEQUENCE [LARGE SCALE GENOMIC DNA]</scope>
    <source>
        <strain evidence="20 21">DSM 103792</strain>
    </source>
</reference>
<sequence>MHLYDPKDERDNCGFGLIADMQGRASHELLSTSLEALANLSHRGAIGADGRTGDGCGVLMQLPEPFFRIWAAQAQLHLTPRFAVGMVFLPRDEKEAAQCRDTLAKQLKQELLTVAGWREVPTQPDVLGPIARASLPRIEQVLVNCPAGWGKHDMERRLFMARRRSEKMLADIDGFYVCTLSCLVIVYKALAMPVDLPQFYPDLTDPRLTTAICLFHQRFSTNTSPRWPLAQPFRFLAHNGEINTISSNRAWSRARGPKYITPLLPDLQQAAPFVSEGGSDSMSLDNMLEVCLAGGMDIFRGLRLLLPPAWEKRDDMDADLRAFYEFNAGHMEPWDGPAGVVMTTGRHVACTLDRNGLRPARYIITANGWLTLSSEVGVWDYSPADVVEKGRVGPGEMLALDTGTGELWRSNAIDLMLKEQHPYRHWLEQHCHVIEADDEDLRITSHRDDPLHFKRLQKLFGVSREERDQVLAVLAEQGQEAVGSMGDDTPLAVLSALPRSIYDYFRQQFAQVTNPPIDPLRESSVMSLTTRLGSEHNVFQEATGEAQRYILQSPVLSHGVLKVLKERVAERTRTVTLPLSADLDESLDDAVARLVKLAENAVQHGGVMLVLSDREISHNTYPVPALLACGAIHQRLVNTGLRCDVNLLVETASARDPHHFAVLIGCGATAVYPWLAYELIADLLANDEDLPKALANYRKGIEKGLLKILSKMGISTIQSYRGGQIFEAIGLHKDVVERCFPNVACRIQGACWPELQEDILRLHQHAWDDRENILHGGLLKYQHGGEYHAWNPDVVQTLQAAVSSGDYDTYKRYAALVNERPISMIRDHLQLKPGKAIALKSTQGEQEILKNFDSAGMSIGALSPEAHETLAIAMNRLGGRSNSGEGGEDPARYGNERVSKIKQIASGRFGVTPSYLMSAEVLQIKIAQGAKPGEGGQLPGHKVSVEIAKLRHATPGVTLISPPPHHDIYSIEDLAQLIHDLKSINPNALVSVKLVAEAGIGTIACGVVKCGADLITISGYDGGTGASPLTSVKYAGGPWELGLVEVQQALVANGLRDRVIVQVDGGFKTGVDVIKAAILGADSFGFGTGPMVAMGCKYLRICHLNNCATGVATQNITLREKHFVGTADKVMNFFRFIARETREQLAALGVASLKELRGRVDLLQLQEGNTSKQRRLDLRPLLATMPVAVRSSQTRKDAPKQADLNEQIVRDVMPHTDKPQVITRAYRIRNRDRSVGAALAGALARKFGSEAPPVHVQLQFRGVAGQSFGVWNAPGVELTLIGDANDYVGKGMAGGRIIIHPAEHIRFLPERTPILGNTCLYGATGGELYARGRAGERFAVRNSGALAVVEGCGDHGCEYMTGGVVVVLGKTGRNFAAGMSGGIAFVQDDEGNFDQRVNAELVEVVPLAEVHTPEFAQYLKKLIEAHAHYTGSRVAETIVREFSARVRQFKVVKPRQFALHSLLPITQNTISVEGVA</sequence>
<dbReference type="InterPro" id="IPR002489">
    <property type="entry name" value="Glu_synth_asu_C"/>
</dbReference>
<evidence type="ECO:0000256" key="12">
    <source>
        <dbReference type="ARBA" id="ARBA00023014"/>
    </source>
</evidence>
<evidence type="ECO:0000256" key="13">
    <source>
        <dbReference type="ARBA" id="ARBA00023164"/>
    </source>
</evidence>
<comment type="catalytic activity">
    <reaction evidence="16">
        <text>2 L-glutamate + NADP(+) = L-glutamine + 2-oxoglutarate + NADPH + H(+)</text>
        <dbReference type="Rhea" id="RHEA:15501"/>
        <dbReference type="ChEBI" id="CHEBI:15378"/>
        <dbReference type="ChEBI" id="CHEBI:16810"/>
        <dbReference type="ChEBI" id="CHEBI:29985"/>
        <dbReference type="ChEBI" id="CHEBI:57783"/>
        <dbReference type="ChEBI" id="CHEBI:58349"/>
        <dbReference type="ChEBI" id="CHEBI:58359"/>
        <dbReference type="EC" id="1.4.1.13"/>
    </reaction>
</comment>
<dbReference type="EC" id="1.4.1.13" evidence="4"/>
<evidence type="ECO:0000256" key="6">
    <source>
        <dbReference type="ARBA" id="ARBA00022630"/>
    </source>
</evidence>
<dbReference type="Pfam" id="PF04898">
    <property type="entry name" value="Glu_syn_central"/>
    <property type="match status" value="1"/>
</dbReference>
<evidence type="ECO:0000259" key="19">
    <source>
        <dbReference type="PROSITE" id="PS51278"/>
    </source>
</evidence>
<dbReference type="OrthoDB" id="9758182at2"/>
<evidence type="ECO:0000256" key="3">
    <source>
        <dbReference type="ARBA" id="ARBA00009716"/>
    </source>
</evidence>
<evidence type="ECO:0000256" key="18">
    <source>
        <dbReference type="ARBA" id="ARBA00079921"/>
    </source>
</evidence>
<dbReference type="SUPFAM" id="SSF56235">
    <property type="entry name" value="N-terminal nucleophile aminohydrolases (Ntn hydrolases)"/>
    <property type="match status" value="1"/>
</dbReference>
<dbReference type="FunFam" id="3.20.20.70:FF:000061">
    <property type="entry name" value="Glutamate synthase large subunit"/>
    <property type="match status" value="1"/>
</dbReference>
<keyword evidence="21" id="KW-1185">Reference proteome</keyword>
<dbReference type="InterPro" id="IPR013785">
    <property type="entry name" value="Aldolase_TIM"/>
</dbReference>
<evidence type="ECO:0000256" key="10">
    <source>
        <dbReference type="ARBA" id="ARBA00023002"/>
    </source>
</evidence>
<dbReference type="InterPro" id="IPR036485">
    <property type="entry name" value="Glu_synth_asu_C_sf"/>
</dbReference>
<evidence type="ECO:0000256" key="15">
    <source>
        <dbReference type="ARBA" id="ARBA00037898"/>
    </source>
</evidence>
<dbReference type="GO" id="GO:0019676">
    <property type="term" value="P:ammonia assimilation cycle"/>
    <property type="evidence" value="ECO:0007669"/>
    <property type="project" value="TreeGrafter"/>
</dbReference>
<evidence type="ECO:0000256" key="11">
    <source>
        <dbReference type="ARBA" id="ARBA00023004"/>
    </source>
</evidence>
<dbReference type="InterPro" id="IPR017932">
    <property type="entry name" value="GATase_2_dom"/>
</dbReference>
<dbReference type="Pfam" id="PF01645">
    <property type="entry name" value="Glu_synthase"/>
    <property type="match status" value="1"/>
</dbReference>
<comment type="cofactor">
    <cofactor evidence="1">
        <name>FMN</name>
        <dbReference type="ChEBI" id="CHEBI:58210"/>
    </cofactor>
</comment>
<comment type="similarity">
    <text evidence="3">Belongs to the glutamate synthase family.</text>
</comment>
<keyword evidence="14" id="KW-0003">3Fe-4S</keyword>
<evidence type="ECO:0000313" key="21">
    <source>
        <dbReference type="Proteomes" id="UP000295375"/>
    </source>
</evidence>
<evidence type="ECO:0000256" key="14">
    <source>
        <dbReference type="ARBA" id="ARBA00023291"/>
    </source>
</evidence>
<keyword evidence="7" id="KW-0288">FMN</keyword>
<dbReference type="Gene3D" id="3.60.20.10">
    <property type="entry name" value="Glutamine Phosphoribosylpyrophosphate, subunit 1, domain 1"/>
    <property type="match status" value="1"/>
</dbReference>
<dbReference type="Pfam" id="PF00310">
    <property type="entry name" value="GATase_2"/>
    <property type="match status" value="1"/>
</dbReference>
<keyword evidence="9" id="KW-0315">Glutamine amidotransferase</keyword>
<evidence type="ECO:0000256" key="5">
    <source>
        <dbReference type="ARBA" id="ARBA00022605"/>
    </source>
</evidence>
<dbReference type="Gene3D" id="3.20.20.70">
    <property type="entry name" value="Aldolase class I"/>
    <property type="match status" value="2"/>
</dbReference>
<dbReference type="CDD" id="cd00982">
    <property type="entry name" value="gltB_C"/>
    <property type="match status" value="1"/>
</dbReference>
<dbReference type="GO" id="GO:0006537">
    <property type="term" value="P:glutamate biosynthetic process"/>
    <property type="evidence" value="ECO:0007669"/>
    <property type="project" value="UniProtKB-KW"/>
</dbReference>
<keyword evidence="11" id="KW-0408">Iron</keyword>
<keyword evidence="6" id="KW-0285">Flavoprotein</keyword>
<protein>
    <recommendedName>
        <fullName evidence="17">Glutamate synthase [NADPH] large chain</fullName>
        <ecNumber evidence="4">1.4.1.13</ecNumber>
    </recommendedName>
    <alternativeName>
        <fullName evidence="18">Glutamate synthase subunit alpha</fullName>
    </alternativeName>
</protein>
<dbReference type="NCBIfam" id="NF008730">
    <property type="entry name" value="PRK11750.1"/>
    <property type="match status" value="1"/>
</dbReference>
<comment type="cofactor">
    <cofactor evidence="2">
        <name>[3Fe-4S] cluster</name>
        <dbReference type="ChEBI" id="CHEBI:21137"/>
    </cofactor>
</comment>
<organism evidence="20 21">
    <name type="scientific">Permianibacter aggregans</name>
    <dbReference type="NCBI Taxonomy" id="1510150"/>
    <lineage>
        <taxon>Bacteria</taxon>
        <taxon>Pseudomonadati</taxon>
        <taxon>Pseudomonadota</taxon>
        <taxon>Gammaproteobacteria</taxon>
        <taxon>Pseudomonadales</taxon>
        <taxon>Pseudomonadaceae</taxon>
        <taxon>Permianibacter</taxon>
    </lineage>
</organism>
<gene>
    <name evidence="20" type="ORF">EV696_12423</name>
</gene>
<keyword evidence="5" id="KW-0028">Amino-acid biosynthesis</keyword>
<keyword evidence="10" id="KW-0560">Oxidoreductase</keyword>
<name>A0A4R6UCZ5_9GAMM</name>
<accession>A0A4R6UCZ5</accession>
<feature type="domain" description="Glutamine amidotransferase type-2" evidence="19">
    <location>
        <begin position="13"/>
        <end position="403"/>
    </location>
</feature>
<dbReference type="PANTHER" id="PTHR11938:SF148">
    <property type="entry name" value="GLUTAMATE SYNTHASE [NADPH] LARGE CHAIN"/>
    <property type="match status" value="1"/>
</dbReference>
<dbReference type="InterPro" id="IPR002932">
    <property type="entry name" value="Glu_synthdom"/>
</dbReference>
<dbReference type="InterPro" id="IPR006982">
    <property type="entry name" value="Glu_synth_centr_N"/>
</dbReference>
<evidence type="ECO:0000256" key="2">
    <source>
        <dbReference type="ARBA" id="ARBA00001927"/>
    </source>
</evidence>
<dbReference type="PANTHER" id="PTHR11938">
    <property type="entry name" value="FAD NADPH DEHYDROGENASE/OXIDOREDUCTASE"/>
    <property type="match status" value="1"/>
</dbReference>
<evidence type="ECO:0000256" key="8">
    <source>
        <dbReference type="ARBA" id="ARBA00022723"/>
    </source>
</evidence>
<evidence type="ECO:0000256" key="9">
    <source>
        <dbReference type="ARBA" id="ARBA00022962"/>
    </source>
</evidence>
<evidence type="ECO:0000256" key="7">
    <source>
        <dbReference type="ARBA" id="ARBA00022643"/>
    </source>
</evidence>
<comment type="caution">
    <text evidence="20">The sequence shown here is derived from an EMBL/GenBank/DDBJ whole genome shotgun (WGS) entry which is preliminary data.</text>
</comment>
<dbReference type="EMBL" id="SNYM01000024">
    <property type="protein sequence ID" value="TDQ44541.1"/>
    <property type="molecule type" value="Genomic_DNA"/>
</dbReference>
<dbReference type="CDD" id="cd02808">
    <property type="entry name" value="GltS_FMN"/>
    <property type="match status" value="1"/>
</dbReference>